<gene>
    <name evidence="7" type="ORF">RDWZM_002350</name>
</gene>
<dbReference type="InterPro" id="IPR036028">
    <property type="entry name" value="SH3-like_dom_sf"/>
</dbReference>
<comment type="caution">
    <text evidence="7">The sequence shown here is derived from an EMBL/GenBank/DDBJ whole genome shotgun (WGS) entry which is preliminary data.</text>
</comment>
<keyword evidence="2 3" id="KW-0728">SH3 domain</keyword>
<keyword evidence="8" id="KW-1185">Reference proteome</keyword>
<dbReference type="PANTHER" id="PTHR14167">
    <property type="entry name" value="SH3 DOMAIN-CONTAINING"/>
    <property type="match status" value="1"/>
</dbReference>
<dbReference type="SMART" id="SM00326">
    <property type="entry name" value="SH3"/>
    <property type="match status" value="1"/>
</dbReference>
<dbReference type="SMART" id="SM00721">
    <property type="entry name" value="BAR"/>
    <property type="match status" value="1"/>
</dbReference>
<dbReference type="InterPro" id="IPR027267">
    <property type="entry name" value="AH/BAR_dom_sf"/>
</dbReference>
<dbReference type="Pfam" id="PF03114">
    <property type="entry name" value="BAR"/>
    <property type="match status" value="1"/>
</dbReference>
<evidence type="ECO:0000313" key="8">
    <source>
        <dbReference type="Proteomes" id="UP001142055"/>
    </source>
</evidence>
<dbReference type="SUPFAM" id="SSF103657">
    <property type="entry name" value="BAR/IMD domain-like"/>
    <property type="match status" value="1"/>
</dbReference>
<sequence>MDFTSKSIKTLFSDVTTVFTRAKQYAEETIGTAERTELDQQYESLAERADTCKQWTERIVAKLEAVIQPNPNMRYGDILIERMGTEVKRDRLRNLEYLGNDMIDAGIAFNPSSVYGNALVKVGKAQQNLGQTERDFVANSYRTFIIPLRKFLEEDMKTITKERKVLETKRLDLDAAKSRLRKAKNMETQSNPKIKPEMIEKELDEAERDLKRAQEEFERQIEITKLLLEGLSSTQANHVRCLNDFVTSQIEFYNQCYRHMLNLQRELSYANSSNRSASFAIGDSSTHLHFQTSHLPINTNSIEPTLPQKQKQSENESITAIISPTNSVISSHNLSAAHDSNLSIRQSINRNNDNDELPSGKRRARCLNDYTAQESSEMNLSANEIIIVSHSKDLDPEWMLAERFNQELGKTETGKVPVAYLEILN</sequence>
<dbReference type="GO" id="GO:0005737">
    <property type="term" value="C:cytoplasm"/>
    <property type="evidence" value="ECO:0007669"/>
    <property type="project" value="InterPro"/>
</dbReference>
<dbReference type="InterPro" id="IPR004148">
    <property type="entry name" value="BAR_dom"/>
</dbReference>
<dbReference type="Gene3D" id="1.20.1270.60">
    <property type="entry name" value="Arfaptin homology (AH) domain/BAR domain"/>
    <property type="match status" value="1"/>
</dbReference>
<dbReference type="GO" id="GO:0061024">
    <property type="term" value="P:membrane organization"/>
    <property type="evidence" value="ECO:0007669"/>
    <property type="project" value="TreeGrafter"/>
</dbReference>
<proteinExistence type="inferred from homology"/>
<evidence type="ECO:0000256" key="2">
    <source>
        <dbReference type="ARBA" id="ARBA00022443"/>
    </source>
</evidence>
<keyword evidence="4" id="KW-0175">Coiled coil</keyword>
<reference evidence="7" key="1">
    <citation type="submission" date="2022-12" db="EMBL/GenBank/DDBJ databases">
        <title>Genome assemblies of Blomia tropicalis.</title>
        <authorList>
            <person name="Cui Y."/>
        </authorList>
    </citation>
    <scope>NUCLEOTIDE SEQUENCE</scope>
    <source>
        <tissue evidence="7">Adult mites</tissue>
    </source>
</reference>
<evidence type="ECO:0000256" key="3">
    <source>
        <dbReference type="PROSITE-ProRule" id="PRU00192"/>
    </source>
</evidence>
<evidence type="ECO:0000256" key="1">
    <source>
        <dbReference type="ARBA" id="ARBA00006697"/>
    </source>
</evidence>
<dbReference type="Pfam" id="PF14604">
    <property type="entry name" value="SH3_9"/>
    <property type="match status" value="1"/>
</dbReference>
<dbReference type="EMBL" id="JAPWDV010000001">
    <property type="protein sequence ID" value="KAJ6223805.1"/>
    <property type="molecule type" value="Genomic_DNA"/>
</dbReference>
<dbReference type="OMA" id="DWIMAER"/>
<protein>
    <recommendedName>
        <fullName evidence="9">Endophilin-B1</fullName>
    </recommendedName>
</protein>
<evidence type="ECO:0008006" key="9">
    <source>
        <dbReference type="Google" id="ProtNLM"/>
    </source>
</evidence>
<dbReference type="InterPro" id="IPR050384">
    <property type="entry name" value="Endophilin_SH3RF"/>
</dbReference>
<dbReference type="PANTHER" id="PTHR14167:SF76">
    <property type="entry name" value="ENDOPHILIN B, ISOFORM A"/>
    <property type="match status" value="1"/>
</dbReference>
<dbReference type="SUPFAM" id="SSF50044">
    <property type="entry name" value="SH3-domain"/>
    <property type="match status" value="1"/>
</dbReference>
<dbReference type="InterPro" id="IPR001452">
    <property type="entry name" value="SH3_domain"/>
</dbReference>
<name>A0A9Q0MHQ5_BLOTA</name>
<dbReference type="CDD" id="cd07594">
    <property type="entry name" value="BAR_Endophilin_B"/>
    <property type="match status" value="1"/>
</dbReference>
<feature type="domain" description="SH3" evidence="5">
    <location>
        <begin position="359"/>
        <end position="425"/>
    </location>
</feature>
<evidence type="ECO:0000259" key="6">
    <source>
        <dbReference type="PROSITE" id="PS51021"/>
    </source>
</evidence>
<feature type="coiled-coil region" evidence="4">
    <location>
        <begin position="149"/>
        <end position="223"/>
    </location>
</feature>
<dbReference type="Proteomes" id="UP001142055">
    <property type="component" value="Chromosome 1"/>
</dbReference>
<dbReference type="Gene3D" id="2.30.30.40">
    <property type="entry name" value="SH3 Domains"/>
    <property type="match status" value="1"/>
</dbReference>
<dbReference type="PROSITE" id="PS51021">
    <property type="entry name" value="BAR"/>
    <property type="match status" value="1"/>
</dbReference>
<dbReference type="AlphaFoldDB" id="A0A9Q0MHQ5"/>
<organism evidence="7 8">
    <name type="scientific">Blomia tropicalis</name>
    <name type="common">Mite</name>
    <dbReference type="NCBI Taxonomy" id="40697"/>
    <lineage>
        <taxon>Eukaryota</taxon>
        <taxon>Metazoa</taxon>
        <taxon>Ecdysozoa</taxon>
        <taxon>Arthropoda</taxon>
        <taxon>Chelicerata</taxon>
        <taxon>Arachnida</taxon>
        <taxon>Acari</taxon>
        <taxon>Acariformes</taxon>
        <taxon>Sarcoptiformes</taxon>
        <taxon>Astigmata</taxon>
        <taxon>Glycyphagoidea</taxon>
        <taxon>Echimyopodidae</taxon>
        <taxon>Blomia</taxon>
    </lineage>
</organism>
<evidence type="ECO:0000256" key="4">
    <source>
        <dbReference type="SAM" id="Coils"/>
    </source>
</evidence>
<evidence type="ECO:0000313" key="7">
    <source>
        <dbReference type="EMBL" id="KAJ6223805.1"/>
    </source>
</evidence>
<dbReference type="GO" id="GO:0016020">
    <property type="term" value="C:membrane"/>
    <property type="evidence" value="ECO:0007669"/>
    <property type="project" value="TreeGrafter"/>
</dbReference>
<dbReference type="PROSITE" id="PS50002">
    <property type="entry name" value="SH3"/>
    <property type="match status" value="1"/>
</dbReference>
<feature type="domain" description="BAR" evidence="6">
    <location>
        <begin position="27"/>
        <end position="276"/>
    </location>
</feature>
<accession>A0A9Q0MHQ5</accession>
<comment type="similarity">
    <text evidence="1">Belongs to the endophilin family.</text>
</comment>
<evidence type="ECO:0000259" key="5">
    <source>
        <dbReference type="PROSITE" id="PS50002"/>
    </source>
</evidence>